<dbReference type="EMBL" id="OV725080">
    <property type="protein sequence ID" value="CAH1400331.1"/>
    <property type="molecule type" value="Genomic_DNA"/>
</dbReference>
<evidence type="ECO:0000313" key="3">
    <source>
        <dbReference type="Proteomes" id="UP001152798"/>
    </source>
</evidence>
<protein>
    <submittedName>
        <fullName evidence="2">Uncharacterized protein</fullName>
    </submittedName>
</protein>
<name>A0A9P0MRE0_NEZVI</name>
<reference evidence="2" key="1">
    <citation type="submission" date="2022-01" db="EMBL/GenBank/DDBJ databases">
        <authorList>
            <person name="King R."/>
        </authorList>
    </citation>
    <scope>NUCLEOTIDE SEQUENCE</scope>
</reference>
<evidence type="ECO:0000256" key="1">
    <source>
        <dbReference type="SAM" id="MobiDB-lite"/>
    </source>
</evidence>
<gene>
    <name evidence="2" type="ORF">NEZAVI_LOCUS9595</name>
</gene>
<keyword evidence="3" id="KW-1185">Reference proteome</keyword>
<evidence type="ECO:0000313" key="2">
    <source>
        <dbReference type="EMBL" id="CAH1400331.1"/>
    </source>
</evidence>
<dbReference type="Proteomes" id="UP001152798">
    <property type="component" value="Chromosome 4"/>
</dbReference>
<feature type="compositionally biased region" description="Basic and acidic residues" evidence="1">
    <location>
        <begin position="32"/>
        <end position="41"/>
    </location>
</feature>
<feature type="region of interest" description="Disordered" evidence="1">
    <location>
        <begin position="23"/>
        <end position="44"/>
    </location>
</feature>
<dbReference type="AlphaFoldDB" id="A0A9P0MRE0"/>
<sequence>MLISWAVGQVASCVKMSFYNSEKGTHLSPRTTQDRQKKEGSAEQVEINKGSFNQLVARSFIWSLWGIYTPHSPRPGGGACQRRGISGEQGGSPVFKLSPLPLRYLLASVHRAGHHTKSPGWILQEEGGEENQTAFIDRAEGSAVLTGYGHQFGPDIEGYQSGGLAIAMASQISGAYKLAAPWANGSEIN</sequence>
<accession>A0A9P0MRE0</accession>
<organism evidence="2 3">
    <name type="scientific">Nezara viridula</name>
    <name type="common">Southern green stink bug</name>
    <name type="synonym">Cimex viridulus</name>
    <dbReference type="NCBI Taxonomy" id="85310"/>
    <lineage>
        <taxon>Eukaryota</taxon>
        <taxon>Metazoa</taxon>
        <taxon>Ecdysozoa</taxon>
        <taxon>Arthropoda</taxon>
        <taxon>Hexapoda</taxon>
        <taxon>Insecta</taxon>
        <taxon>Pterygota</taxon>
        <taxon>Neoptera</taxon>
        <taxon>Paraneoptera</taxon>
        <taxon>Hemiptera</taxon>
        <taxon>Heteroptera</taxon>
        <taxon>Panheteroptera</taxon>
        <taxon>Pentatomomorpha</taxon>
        <taxon>Pentatomoidea</taxon>
        <taxon>Pentatomidae</taxon>
        <taxon>Pentatominae</taxon>
        <taxon>Nezara</taxon>
    </lineage>
</organism>
<proteinExistence type="predicted"/>